<proteinExistence type="predicted"/>
<sequence length="62" mass="6835">VLDEGIVFVAVYATVSRARECFAYGRNWTFASSVFPLRKDLSFPRFPNGSSIICSMPSVCAP</sequence>
<protein>
    <submittedName>
        <fullName evidence="1">Uncharacterized protein</fullName>
    </submittedName>
</protein>
<feature type="non-terminal residue" evidence="1">
    <location>
        <position position="62"/>
    </location>
</feature>
<name>A0A382K6J0_9ZZZZ</name>
<reference evidence="1" key="1">
    <citation type="submission" date="2018-05" db="EMBL/GenBank/DDBJ databases">
        <authorList>
            <person name="Lanie J.A."/>
            <person name="Ng W.-L."/>
            <person name="Kazmierczak K.M."/>
            <person name="Andrzejewski T.M."/>
            <person name="Davidsen T.M."/>
            <person name="Wayne K.J."/>
            <person name="Tettelin H."/>
            <person name="Glass J.I."/>
            <person name="Rusch D."/>
            <person name="Podicherti R."/>
            <person name="Tsui H.-C.T."/>
            <person name="Winkler M.E."/>
        </authorList>
    </citation>
    <scope>NUCLEOTIDE SEQUENCE</scope>
</reference>
<gene>
    <name evidence="1" type="ORF">METZ01_LOCUS272772</name>
</gene>
<organism evidence="1">
    <name type="scientific">marine metagenome</name>
    <dbReference type="NCBI Taxonomy" id="408172"/>
    <lineage>
        <taxon>unclassified sequences</taxon>
        <taxon>metagenomes</taxon>
        <taxon>ecological metagenomes</taxon>
    </lineage>
</organism>
<feature type="non-terminal residue" evidence="1">
    <location>
        <position position="1"/>
    </location>
</feature>
<dbReference type="EMBL" id="UINC01078644">
    <property type="protein sequence ID" value="SVC19918.1"/>
    <property type="molecule type" value="Genomic_DNA"/>
</dbReference>
<accession>A0A382K6J0</accession>
<evidence type="ECO:0000313" key="1">
    <source>
        <dbReference type="EMBL" id="SVC19918.1"/>
    </source>
</evidence>
<dbReference type="AlphaFoldDB" id="A0A382K6J0"/>